<dbReference type="GO" id="GO:0140115">
    <property type="term" value="P:export across plasma membrane"/>
    <property type="evidence" value="ECO:0007669"/>
    <property type="project" value="UniProtKB-ARBA"/>
</dbReference>
<dbReference type="OrthoDB" id="5296287at2759"/>
<evidence type="ECO:0000256" key="2">
    <source>
        <dbReference type="ARBA" id="ARBA00022692"/>
    </source>
</evidence>
<dbReference type="GO" id="GO:0042908">
    <property type="term" value="P:xenobiotic transport"/>
    <property type="evidence" value="ECO:0007669"/>
    <property type="project" value="UniProtKB-ARBA"/>
</dbReference>
<dbReference type="Gene3D" id="1.20.1250.20">
    <property type="entry name" value="MFS general substrate transporter like domains"/>
    <property type="match status" value="1"/>
</dbReference>
<evidence type="ECO:0000259" key="7">
    <source>
        <dbReference type="PROSITE" id="PS50850"/>
    </source>
</evidence>
<keyword evidence="2 6" id="KW-0812">Transmembrane</keyword>
<dbReference type="RefSeq" id="XP_025548916.1">
    <property type="nucleotide sequence ID" value="XM_025695657.1"/>
</dbReference>
<evidence type="ECO:0000256" key="5">
    <source>
        <dbReference type="SAM" id="MobiDB-lite"/>
    </source>
</evidence>
<organism evidence="8 9">
    <name type="scientific">Aspergillus homomorphus (strain CBS 101889)</name>
    <dbReference type="NCBI Taxonomy" id="1450537"/>
    <lineage>
        <taxon>Eukaryota</taxon>
        <taxon>Fungi</taxon>
        <taxon>Dikarya</taxon>
        <taxon>Ascomycota</taxon>
        <taxon>Pezizomycotina</taxon>
        <taxon>Eurotiomycetes</taxon>
        <taxon>Eurotiomycetidae</taxon>
        <taxon>Eurotiales</taxon>
        <taxon>Aspergillaceae</taxon>
        <taxon>Aspergillus</taxon>
        <taxon>Aspergillus subgen. Circumdati</taxon>
    </lineage>
</organism>
<dbReference type="EMBL" id="KZ824301">
    <property type="protein sequence ID" value="RAL09762.1"/>
    <property type="molecule type" value="Genomic_DNA"/>
</dbReference>
<dbReference type="PROSITE" id="PS50850">
    <property type="entry name" value="MFS"/>
    <property type="match status" value="1"/>
</dbReference>
<feature type="transmembrane region" description="Helical" evidence="6">
    <location>
        <begin position="379"/>
        <end position="396"/>
    </location>
</feature>
<evidence type="ECO:0000313" key="9">
    <source>
        <dbReference type="Proteomes" id="UP000248961"/>
    </source>
</evidence>
<feature type="compositionally biased region" description="Basic and acidic residues" evidence="5">
    <location>
        <begin position="1"/>
        <end position="15"/>
    </location>
</feature>
<feature type="transmembrane region" description="Helical" evidence="6">
    <location>
        <begin position="62"/>
        <end position="86"/>
    </location>
</feature>
<dbReference type="GO" id="GO:0016020">
    <property type="term" value="C:membrane"/>
    <property type="evidence" value="ECO:0007669"/>
    <property type="project" value="UniProtKB-SubCell"/>
</dbReference>
<dbReference type="AlphaFoldDB" id="A0A395HP76"/>
<feature type="domain" description="Major facilitator superfamily (MFS) profile" evidence="7">
    <location>
        <begin position="62"/>
        <end position="500"/>
    </location>
</feature>
<feature type="transmembrane region" description="Helical" evidence="6">
    <location>
        <begin position="299"/>
        <end position="318"/>
    </location>
</feature>
<evidence type="ECO:0000256" key="4">
    <source>
        <dbReference type="ARBA" id="ARBA00023136"/>
    </source>
</evidence>
<dbReference type="InterPro" id="IPR011701">
    <property type="entry name" value="MFS"/>
</dbReference>
<proteinExistence type="predicted"/>
<dbReference type="PANTHER" id="PTHR23502">
    <property type="entry name" value="MAJOR FACILITATOR SUPERFAMILY"/>
    <property type="match status" value="1"/>
</dbReference>
<feature type="transmembrane region" description="Helical" evidence="6">
    <location>
        <begin position="215"/>
        <end position="237"/>
    </location>
</feature>
<dbReference type="GeneID" id="37199946"/>
<dbReference type="Proteomes" id="UP000248961">
    <property type="component" value="Unassembled WGS sequence"/>
</dbReference>
<dbReference type="VEuPathDB" id="FungiDB:BO97DRAFT_407517"/>
<keyword evidence="9" id="KW-1185">Reference proteome</keyword>
<dbReference type="GO" id="GO:0022857">
    <property type="term" value="F:transmembrane transporter activity"/>
    <property type="evidence" value="ECO:0007669"/>
    <property type="project" value="InterPro"/>
</dbReference>
<evidence type="ECO:0000256" key="3">
    <source>
        <dbReference type="ARBA" id="ARBA00022989"/>
    </source>
</evidence>
<feature type="transmembrane region" description="Helical" evidence="6">
    <location>
        <begin position="188"/>
        <end position="209"/>
    </location>
</feature>
<dbReference type="FunFam" id="1.20.1250.20:FF:000460">
    <property type="entry name" value="MFS multidrug transporter, putative"/>
    <property type="match status" value="1"/>
</dbReference>
<dbReference type="CDD" id="cd17323">
    <property type="entry name" value="MFS_Tpo1_MDR_like"/>
    <property type="match status" value="1"/>
</dbReference>
<sequence length="510" mass="55624">MKKNDLESQLPHEKSGASSTSASEDFKPVFPVTDLSQGLVGWDGQDDPANPQNFPTSKKWTLLALISSITFISPLASSMFSPAIGFVAREFMVTNETLLSFSVTIFLLGFVFGPLLLAPLSEIYGRRVVLSAANWFFVVWQVGCARAPNMTTLIVSRFFTGVGGSGCVTLGAGVIADLFPTEMRGRATAIWAMGPLIGPIVGPICGGFVGETIGWRWVFYLLIISGAVISAGIEVLNQETYAPLLIRWKTARLAKELNRVDLRSVYEVTGSKHQAPPTARQVLAQGLKRPVVLFCKSPIVLLLSVYIAFVYSLLYLFFTTVTSVFEERYGFSTGLAGLAYIGIGTGFFIGLLAVSLTNDRMVIKLTAQNGGKFEPEMRLPLMFIFSCIIPISFFWYGWSAENAQKVHWIVPIIGMVPFGIGMLGIWMPIQTYVIDAYPAYAASANASMTASRSLMGALLPLAGPTMFRNMGIGWGNSLLGFLALAFVPVPLLFNRYGKTIRERFPVDLDG</sequence>
<feature type="transmembrane region" description="Helical" evidence="6">
    <location>
        <begin position="154"/>
        <end position="176"/>
    </location>
</feature>
<dbReference type="PANTHER" id="PTHR23502:SF33">
    <property type="entry name" value="MAJOR FACILITATOR SUPERFAMILY (MFS) PROFILE DOMAIN-CONTAINING PROTEIN-RELATED"/>
    <property type="match status" value="1"/>
</dbReference>
<protein>
    <submittedName>
        <fullName evidence="8">MFS multidrug transporter</fullName>
    </submittedName>
</protein>
<feature type="transmembrane region" description="Helical" evidence="6">
    <location>
        <begin position="338"/>
        <end position="358"/>
    </location>
</feature>
<feature type="transmembrane region" description="Helical" evidence="6">
    <location>
        <begin position="408"/>
        <end position="427"/>
    </location>
</feature>
<dbReference type="PROSITE" id="PS00216">
    <property type="entry name" value="SUGAR_TRANSPORT_1"/>
    <property type="match status" value="1"/>
</dbReference>
<evidence type="ECO:0000256" key="1">
    <source>
        <dbReference type="ARBA" id="ARBA00004141"/>
    </source>
</evidence>
<dbReference type="Pfam" id="PF07690">
    <property type="entry name" value="MFS_1"/>
    <property type="match status" value="1"/>
</dbReference>
<dbReference type="InterPro" id="IPR020846">
    <property type="entry name" value="MFS_dom"/>
</dbReference>
<feature type="transmembrane region" description="Helical" evidence="6">
    <location>
        <begin position="98"/>
        <end position="117"/>
    </location>
</feature>
<dbReference type="SUPFAM" id="SSF103473">
    <property type="entry name" value="MFS general substrate transporter"/>
    <property type="match status" value="1"/>
</dbReference>
<feature type="transmembrane region" description="Helical" evidence="6">
    <location>
        <begin position="474"/>
        <end position="493"/>
    </location>
</feature>
<name>A0A395HP76_ASPHC</name>
<evidence type="ECO:0000313" key="8">
    <source>
        <dbReference type="EMBL" id="RAL09762.1"/>
    </source>
</evidence>
<evidence type="ECO:0000256" key="6">
    <source>
        <dbReference type="SAM" id="Phobius"/>
    </source>
</evidence>
<dbReference type="InterPro" id="IPR005829">
    <property type="entry name" value="Sugar_transporter_CS"/>
</dbReference>
<dbReference type="STRING" id="1450537.A0A395HP76"/>
<keyword evidence="3 6" id="KW-1133">Transmembrane helix</keyword>
<comment type="subcellular location">
    <subcellularLocation>
        <location evidence="1">Membrane</location>
        <topology evidence="1">Multi-pass membrane protein</topology>
    </subcellularLocation>
</comment>
<keyword evidence="4 6" id="KW-0472">Membrane</keyword>
<reference evidence="8 9" key="1">
    <citation type="submission" date="2018-02" db="EMBL/GenBank/DDBJ databases">
        <title>The genomes of Aspergillus section Nigri reveals drivers in fungal speciation.</title>
        <authorList>
            <consortium name="DOE Joint Genome Institute"/>
            <person name="Vesth T.C."/>
            <person name="Nybo J."/>
            <person name="Theobald S."/>
            <person name="Brandl J."/>
            <person name="Frisvad J.C."/>
            <person name="Nielsen K.F."/>
            <person name="Lyhne E.K."/>
            <person name="Kogle M.E."/>
            <person name="Kuo A."/>
            <person name="Riley R."/>
            <person name="Clum A."/>
            <person name="Nolan M."/>
            <person name="Lipzen A."/>
            <person name="Salamov A."/>
            <person name="Henrissat B."/>
            <person name="Wiebenga A."/>
            <person name="De vries R.P."/>
            <person name="Grigoriev I.V."/>
            <person name="Mortensen U.H."/>
            <person name="Andersen M.R."/>
            <person name="Baker S.E."/>
        </authorList>
    </citation>
    <scope>NUCLEOTIDE SEQUENCE [LARGE SCALE GENOMIC DNA]</scope>
    <source>
        <strain evidence="8 9">CBS 101889</strain>
    </source>
</reference>
<accession>A0A395HP76</accession>
<gene>
    <name evidence="8" type="ORF">BO97DRAFT_407517</name>
</gene>
<dbReference type="InterPro" id="IPR036259">
    <property type="entry name" value="MFS_trans_sf"/>
</dbReference>
<feature type="region of interest" description="Disordered" evidence="5">
    <location>
        <begin position="1"/>
        <end position="26"/>
    </location>
</feature>